<dbReference type="PANTHER" id="PTHR43536">
    <property type="entry name" value="MANNOSYLGLYCOPROTEIN ENDO-BETA-MANNOSIDASE"/>
    <property type="match status" value="1"/>
</dbReference>
<dbReference type="FunFam" id="2.60.40.10:FF:001114">
    <property type="entry name" value="Chitinase A1"/>
    <property type="match status" value="1"/>
</dbReference>
<dbReference type="InterPro" id="IPR036116">
    <property type="entry name" value="FN3_sf"/>
</dbReference>
<dbReference type="Proteomes" id="UP000199515">
    <property type="component" value="Unassembled WGS sequence"/>
</dbReference>
<evidence type="ECO:0000259" key="10">
    <source>
        <dbReference type="PROSITE" id="PS51175"/>
    </source>
</evidence>
<sequence length="1123" mass="118585">MKFRQRFSRTPIRLLAVTTLAVAVCGVAAVPSATGQPAPVTALSVAADAGTATPIPGYLIQSSSKVSDDSAVTKPGFPTSGWVPVSSRSTVYAGLLANGKYPDPFYSTNMKNVNKADFSVPWWYKADLNVDSTDKRTYLDFSGVLSRADVWVNGTKVADSAQVRGAYTRHDLDITAQVKQGANAIALKIYPNNPNADLTMGWIDWAQTPPDQNMGIVRDLLVRRSGPVALRGAHVNTKLATNLGHADLTAKVDVRNDSSAAVTATVSGTVAGVAISQNVSLAAKEKKTVTFGSVGIDNPDVWWPAGMGGQHLYDLKLTASVAGAASDVENERFGVRDIKAPIKDKGRLYTINFRPLLVLGGGYSPDLFLRWDPVIAKDRLKYVLDMGMNTVRLEGHIEPDEFFEMADELGVLTMPGWECCDKWEGGSGGENGQAWTAADHVTAKLSMTGEAERLRNHPSVMSFHIGSDFAPNGTIEKEYLDAINAADFSVPVIPAASAKSSPQLGSSGMKMNGPYDYVPPVYWYDKAHADSGGAWGFNSETSAGVDIPTMDTLNRMMSASELDTMWKSPSTAQYHRSQSSTFANLKLFGNALNARYGNSSSLQEWVKKAQLAQYENIRAEYESHARNFTDSSNPSTGLIYWMLNSGWTSLHWQLFDRYMDQGGSYYGAKKANEPVHIQYSYDTKSVVVINKNHGTASGLTASVKLYNTDGTEKFSQTANVSVPGDGGKATALTIPSVSGLSTTYLAKLVLTDSSGAEVSRNVYWLSSGTQDALNWSGTDWYYTPMSSSANLTGLSSLAQTTVSASASSTTSGDTTTTKVTLKNTGTGKTPAFYLDAHVVVGSTPVLPIQWNDNAVSLWPGEQTTLTATYRTADLKGGSPSVRVTGYNTATQTVPAGGGGGGDQQAPTVPGGLQSTGVTSSSVALAWNASTDNVGVTGYDIQVNGADAGSTSGTTFIATGLAANTEYSFKVRAKDAAGNVSAYSAEVKAKTSGGGDPGTPVDYQAEDATIVNGVVESNHAGFTGSGFVNYDNVVGSSVEWTVNAAAAGTANVVFRFANGTTANRPMDISVNGTVVSPGVSFPGTGAWTTWVTKTVTVQLTAGVNKIKAVATTANGGPNVDKITA</sequence>
<evidence type="ECO:0000256" key="8">
    <source>
        <dbReference type="SAM" id="SignalP"/>
    </source>
</evidence>
<dbReference type="Pfam" id="PF00041">
    <property type="entry name" value="fn3"/>
    <property type="match status" value="1"/>
</dbReference>
<evidence type="ECO:0000256" key="1">
    <source>
        <dbReference type="ARBA" id="ARBA00007401"/>
    </source>
</evidence>
<reference evidence="11 12" key="1">
    <citation type="submission" date="2016-10" db="EMBL/GenBank/DDBJ databases">
        <authorList>
            <person name="de Groot N.N."/>
        </authorList>
    </citation>
    <scope>NUCLEOTIDE SEQUENCE [LARGE SCALE GENOMIC DNA]</scope>
    <source>
        <strain evidence="11 12">CPCC 202699</strain>
    </source>
</reference>
<organism evidence="11 12">
    <name type="scientific">Amycolatopsis xylanica</name>
    <dbReference type="NCBI Taxonomy" id="589385"/>
    <lineage>
        <taxon>Bacteria</taxon>
        <taxon>Bacillati</taxon>
        <taxon>Actinomycetota</taxon>
        <taxon>Actinomycetes</taxon>
        <taxon>Pseudonocardiales</taxon>
        <taxon>Pseudonocardiaceae</taxon>
        <taxon>Amycolatopsis</taxon>
    </lineage>
</organism>
<keyword evidence="6" id="KW-0624">Polysaccharide degradation</keyword>
<proteinExistence type="inferred from homology"/>
<dbReference type="GO" id="GO:0000272">
    <property type="term" value="P:polysaccharide catabolic process"/>
    <property type="evidence" value="ECO:0007669"/>
    <property type="project" value="UniProtKB-KW"/>
</dbReference>
<dbReference type="Pfam" id="PF00703">
    <property type="entry name" value="Glyco_hydro_2"/>
    <property type="match status" value="1"/>
</dbReference>
<feature type="domain" description="CBM6" evidence="10">
    <location>
        <begin position="1000"/>
        <end position="1123"/>
    </location>
</feature>
<dbReference type="CDD" id="cd00063">
    <property type="entry name" value="FN3"/>
    <property type="match status" value="1"/>
</dbReference>
<dbReference type="SMART" id="SM00060">
    <property type="entry name" value="FN3"/>
    <property type="match status" value="1"/>
</dbReference>
<dbReference type="Pfam" id="PF03422">
    <property type="entry name" value="CBM_6"/>
    <property type="match status" value="1"/>
</dbReference>
<feature type="domain" description="Fibronectin type-III" evidence="9">
    <location>
        <begin position="908"/>
        <end position="993"/>
    </location>
</feature>
<keyword evidence="2 8" id="KW-0732">Signal</keyword>
<comment type="similarity">
    <text evidence="1">Belongs to the glycosyl hydrolase 2 family.</text>
</comment>
<dbReference type="EMBL" id="FNON01000012">
    <property type="protein sequence ID" value="SDZ30834.1"/>
    <property type="molecule type" value="Genomic_DNA"/>
</dbReference>
<keyword evidence="4" id="KW-0119">Carbohydrate metabolism</keyword>
<dbReference type="PROSITE" id="PS50853">
    <property type="entry name" value="FN3"/>
    <property type="match status" value="1"/>
</dbReference>
<feature type="chain" id="PRO_5011776691" evidence="8">
    <location>
        <begin position="24"/>
        <end position="1123"/>
    </location>
</feature>
<dbReference type="InterPro" id="IPR013783">
    <property type="entry name" value="Ig-like_fold"/>
</dbReference>
<evidence type="ECO:0000256" key="6">
    <source>
        <dbReference type="ARBA" id="ARBA00023326"/>
    </source>
</evidence>
<dbReference type="SUPFAM" id="SSF51445">
    <property type="entry name" value="(Trans)glycosidases"/>
    <property type="match status" value="1"/>
</dbReference>
<accession>A0A1H3RYS9</accession>
<dbReference type="InterPro" id="IPR043534">
    <property type="entry name" value="EBDG/EBM"/>
</dbReference>
<keyword evidence="5" id="KW-0326">Glycosidase</keyword>
<evidence type="ECO:0000313" key="11">
    <source>
        <dbReference type="EMBL" id="SDZ30834.1"/>
    </source>
</evidence>
<dbReference type="InterPro" id="IPR041351">
    <property type="entry name" value="Ig_GlcNase"/>
</dbReference>
<dbReference type="InterPro" id="IPR017853">
    <property type="entry name" value="GH"/>
</dbReference>
<feature type="signal peptide" evidence="8">
    <location>
        <begin position="1"/>
        <end position="23"/>
    </location>
</feature>
<evidence type="ECO:0000256" key="3">
    <source>
        <dbReference type="ARBA" id="ARBA00022801"/>
    </source>
</evidence>
<dbReference type="SUPFAM" id="SSF49303">
    <property type="entry name" value="beta-Galactosidase/glucuronidase domain"/>
    <property type="match status" value="3"/>
</dbReference>
<dbReference type="AlphaFoldDB" id="A0A1H3RYS9"/>
<dbReference type="PROSITE" id="PS51175">
    <property type="entry name" value="CBM6"/>
    <property type="match status" value="1"/>
</dbReference>
<dbReference type="InterPro" id="IPR005084">
    <property type="entry name" value="CBM6"/>
</dbReference>
<evidence type="ECO:0000313" key="12">
    <source>
        <dbReference type="Proteomes" id="UP000199515"/>
    </source>
</evidence>
<dbReference type="PANTHER" id="PTHR43536:SF1">
    <property type="entry name" value="MANNOSYLGLYCOPROTEIN ENDO-BETA-MANNOSIDASE"/>
    <property type="match status" value="1"/>
</dbReference>
<evidence type="ECO:0000256" key="7">
    <source>
        <dbReference type="SAM" id="MobiDB-lite"/>
    </source>
</evidence>
<dbReference type="Gene3D" id="2.60.120.260">
    <property type="entry name" value="Galactose-binding domain-like"/>
    <property type="match status" value="2"/>
</dbReference>
<dbReference type="RefSeq" id="WP_091298404.1">
    <property type="nucleotide sequence ID" value="NZ_FNON01000012.1"/>
</dbReference>
<evidence type="ECO:0000259" key="9">
    <source>
        <dbReference type="PROSITE" id="PS50853"/>
    </source>
</evidence>
<dbReference type="InterPro" id="IPR054593">
    <property type="entry name" value="Beta-mannosidase-like_N2"/>
</dbReference>
<dbReference type="SUPFAM" id="SSF49265">
    <property type="entry name" value="Fibronectin type III"/>
    <property type="match status" value="1"/>
</dbReference>
<gene>
    <name evidence="11" type="ORF">SAMN05421504_112105</name>
</gene>
<protein>
    <submittedName>
        <fullName evidence="11">Exo-1,4-beta-D-glucosaminidase</fullName>
    </submittedName>
</protein>
<dbReference type="InterPro" id="IPR008979">
    <property type="entry name" value="Galactose-bd-like_sf"/>
</dbReference>
<evidence type="ECO:0000256" key="4">
    <source>
        <dbReference type="ARBA" id="ARBA00023277"/>
    </source>
</evidence>
<dbReference type="InterPro" id="IPR006102">
    <property type="entry name" value="Ig-like_GH2"/>
</dbReference>
<dbReference type="Gene3D" id="2.60.40.10">
    <property type="entry name" value="Immunoglobulins"/>
    <property type="match status" value="4"/>
</dbReference>
<evidence type="ECO:0000256" key="2">
    <source>
        <dbReference type="ARBA" id="ARBA00022729"/>
    </source>
</evidence>
<dbReference type="GO" id="GO:0030246">
    <property type="term" value="F:carbohydrate binding"/>
    <property type="evidence" value="ECO:0007669"/>
    <property type="project" value="InterPro"/>
</dbReference>
<feature type="region of interest" description="Disordered" evidence="7">
    <location>
        <begin position="892"/>
        <end position="914"/>
    </location>
</feature>
<dbReference type="Gene3D" id="3.20.20.80">
    <property type="entry name" value="Glycosidases"/>
    <property type="match status" value="1"/>
</dbReference>
<dbReference type="InterPro" id="IPR036156">
    <property type="entry name" value="Beta-gal/glucu_dom_sf"/>
</dbReference>
<dbReference type="CDD" id="cd04082">
    <property type="entry name" value="CBM35_pectate_lyase-like"/>
    <property type="match status" value="1"/>
</dbReference>
<dbReference type="SUPFAM" id="SSF49785">
    <property type="entry name" value="Galactose-binding domain-like"/>
    <property type="match status" value="2"/>
</dbReference>
<dbReference type="Pfam" id="PF22666">
    <property type="entry name" value="Glyco_hydro_2_N2"/>
    <property type="match status" value="1"/>
</dbReference>
<dbReference type="FunFam" id="2.60.40.10:FF:001725">
    <property type="entry name" value="Exo-beta-D-glucosaminidase"/>
    <property type="match status" value="1"/>
</dbReference>
<name>A0A1H3RYS9_9PSEU</name>
<evidence type="ECO:0000256" key="5">
    <source>
        <dbReference type="ARBA" id="ARBA00023295"/>
    </source>
</evidence>
<keyword evidence="12" id="KW-1185">Reference proteome</keyword>
<dbReference type="GO" id="GO:0004553">
    <property type="term" value="F:hydrolase activity, hydrolyzing O-glycosyl compounds"/>
    <property type="evidence" value="ECO:0007669"/>
    <property type="project" value="InterPro"/>
</dbReference>
<dbReference type="FunFam" id="2.60.120.260:FF:000182">
    <property type="entry name" value="Exo-beta-D-glucosaminidase"/>
    <property type="match status" value="1"/>
</dbReference>
<dbReference type="STRING" id="589385.SAMN05421504_112105"/>
<keyword evidence="3" id="KW-0378">Hydrolase</keyword>
<dbReference type="Pfam" id="PF18368">
    <property type="entry name" value="Ig_GlcNase"/>
    <property type="match status" value="1"/>
</dbReference>
<dbReference type="InterPro" id="IPR003961">
    <property type="entry name" value="FN3_dom"/>
</dbReference>